<comment type="caution">
    <text evidence="12">The sequence shown here is derived from an EMBL/GenBank/DDBJ whole genome shotgun (WGS) entry which is preliminary data.</text>
</comment>
<dbReference type="PANTHER" id="PTHR31638:SF3">
    <property type="entry name" value="DAZ-ASSOCIATED PROTEIN 2"/>
    <property type="match status" value="1"/>
</dbReference>
<evidence type="ECO:0000313" key="13">
    <source>
        <dbReference type="Proteomes" id="UP001208570"/>
    </source>
</evidence>
<proteinExistence type="predicted"/>
<gene>
    <name evidence="12" type="ORF">LSH36_42g09023</name>
</gene>
<reference evidence="12" key="1">
    <citation type="journal article" date="2023" name="Mol. Biol. Evol.">
        <title>Third-Generation Sequencing Reveals the Adaptive Role of the Epigenome in Three Deep-Sea Polychaetes.</title>
        <authorList>
            <person name="Perez M."/>
            <person name="Aroh O."/>
            <person name="Sun Y."/>
            <person name="Lan Y."/>
            <person name="Juniper S.K."/>
            <person name="Young C.R."/>
            <person name="Angers B."/>
            <person name="Qian P.Y."/>
        </authorList>
    </citation>
    <scope>NUCLEOTIDE SEQUENCE</scope>
    <source>
        <strain evidence="12">P08H-3</strain>
    </source>
</reference>
<keyword evidence="7" id="KW-0539">Nucleus</keyword>
<organism evidence="12 13">
    <name type="scientific">Paralvinella palmiformis</name>
    <dbReference type="NCBI Taxonomy" id="53620"/>
    <lineage>
        <taxon>Eukaryota</taxon>
        <taxon>Metazoa</taxon>
        <taxon>Spiralia</taxon>
        <taxon>Lophotrochozoa</taxon>
        <taxon>Annelida</taxon>
        <taxon>Polychaeta</taxon>
        <taxon>Sedentaria</taxon>
        <taxon>Canalipalpata</taxon>
        <taxon>Terebellida</taxon>
        <taxon>Terebelliformia</taxon>
        <taxon>Alvinellidae</taxon>
        <taxon>Paralvinella</taxon>
    </lineage>
</organism>
<evidence type="ECO:0000256" key="11">
    <source>
        <dbReference type="SAM" id="MobiDB-lite"/>
    </source>
</evidence>
<dbReference type="GO" id="GO:0010494">
    <property type="term" value="C:cytoplasmic stress granule"/>
    <property type="evidence" value="ECO:0007669"/>
    <property type="project" value="UniProtKB-SubCell"/>
</dbReference>
<dbReference type="GO" id="GO:0016607">
    <property type="term" value="C:nuclear speck"/>
    <property type="evidence" value="ECO:0007669"/>
    <property type="project" value="UniProtKB-SubCell"/>
</dbReference>
<keyword evidence="13" id="KW-1185">Reference proteome</keyword>
<name>A0AAD9K7T5_9ANNE</name>
<evidence type="ECO:0000313" key="12">
    <source>
        <dbReference type="EMBL" id="KAK2166101.1"/>
    </source>
</evidence>
<evidence type="ECO:0000256" key="9">
    <source>
        <dbReference type="ARBA" id="ARBA00034352"/>
    </source>
</evidence>
<evidence type="ECO:0000256" key="8">
    <source>
        <dbReference type="ARBA" id="ARBA00032174"/>
    </source>
</evidence>
<dbReference type="Pfam" id="PF11029">
    <property type="entry name" value="DAZAP2"/>
    <property type="match status" value="1"/>
</dbReference>
<evidence type="ECO:0000256" key="6">
    <source>
        <dbReference type="ARBA" id="ARBA00022843"/>
    </source>
</evidence>
<comment type="function">
    <text evidence="10">In unstressed cells, promotes SIAH1-mediated polyubiquitination and degradation of the serine/threonine-protein kinase HIPK2, probably by acting as a loading factor that potentiates complex formation between HIPK2 and ubiquitin ligase SIAH1. In response to DNA damage, localizes to the nucleus following phosphorylation by HIPK2 and modulates the expression of a subset of TP53/p53 target genes by binding to TP53 at target gene promoters. This limits the expression of a number of cell death-mediating TP53 target genes, reducing DNA damage-induced cell death. Enhances the binding of transcription factor TCF7L2/TCF4, a Wnt signaling pathway effector, to the promoters of target genes. Plays a role in stress granule formation.</text>
</comment>
<evidence type="ECO:0000256" key="4">
    <source>
        <dbReference type="ARBA" id="ARBA00022490"/>
    </source>
</evidence>
<comment type="subcellular location">
    <subcellularLocation>
        <location evidence="1">Cytoplasm</location>
        <location evidence="1">Stress granule</location>
    </subcellularLocation>
    <subcellularLocation>
        <location evidence="2">Nucleus speckle</location>
    </subcellularLocation>
</comment>
<feature type="region of interest" description="Disordered" evidence="11">
    <location>
        <begin position="1"/>
        <end position="80"/>
    </location>
</feature>
<evidence type="ECO:0000256" key="2">
    <source>
        <dbReference type="ARBA" id="ARBA00004324"/>
    </source>
</evidence>
<dbReference type="PANTHER" id="PTHR31638">
    <property type="entry name" value="DAZ-ASSOCIATED PROTEIN 2"/>
    <property type="match status" value="1"/>
</dbReference>
<feature type="compositionally biased region" description="Pro residues" evidence="11">
    <location>
        <begin position="53"/>
        <end position="64"/>
    </location>
</feature>
<dbReference type="AlphaFoldDB" id="A0AAD9K7T5"/>
<keyword evidence="5" id="KW-0597">Phosphoprotein</keyword>
<evidence type="ECO:0000256" key="5">
    <source>
        <dbReference type="ARBA" id="ARBA00022553"/>
    </source>
</evidence>
<feature type="compositionally biased region" description="Polar residues" evidence="11">
    <location>
        <begin position="67"/>
        <end position="80"/>
    </location>
</feature>
<evidence type="ECO:0000256" key="1">
    <source>
        <dbReference type="ARBA" id="ARBA00004210"/>
    </source>
</evidence>
<accession>A0AAD9K7T5</accession>
<protein>
    <recommendedName>
        <fullName evidence="3">DAZ-associated protein 2</fullName>
    </recommendedName>
    <alternativeName>
        <fullName evidence="8">Deleted in azoospermia-associated protein 2</fullName>
    </alternativeName>
    <alternativeName>
        <fullName evidence="9">Proline-rich transcript in brain protein</fullName>
    </alternativeName>
</protein>
<keyword evidence="6" id="KW-0832">Ubl conjugation</keyword>
<sequence>SAPPLYEEVVGTRPKNNYGPPQQPGYGQPPQQGYGPPQQQGYGPPQQQGYGPPQQPGYGPPPPAYNYQRQPRQPPNTTVIVQGGFDAGARFDGIAQPNIPPPPPGCMPNAAQLAASQGQNVVVTQKSGNFWSGGSDGGYVIF</sequence>
<dbReference type="EMBL" id="JAODUP010000042">
    <property type="protein sequence ID" value="KAK2166101.1"/>
    <property type="molecule type" value="Genomic_DNA"/>
</dbReference>
<dbReference type="Proteomes" id="UP001208570">
    <property type="component" value="Unassembled WGS sequence"/>
</dbReference>
<dbReference type="InterPro" id="IPR022730">
    <property type="entry name" value="DAZ_assoc-2"/>
</dbReference>
<feature type="compositionally biased region" description="Low complexity" evidence="11">
    <location>
        <begin position="18"/>
        <end position="52"/>
    </location>
</feature>
<keyword evidence="4" id="KW-0963">Cytoplasm</keyword>
<evidence type="ECO:0000256" key="10">
    <source>
        <dbReference type="ARBA" id="ARBA00045449"/>
    </source>
</evidence>
<feature type="non-terminal residue" evidence="12">
    <location>
        <position position="1"/>
    </location>
</feature>
<evidence type="ECO:0000256" key="3">
    <source>
        <dbReference type="ARBA" id="ARBA00014066"/>
    </source>
</evidence>
<evidence type="ECO:0000256" key="7">
    <source>
        <dbReference type="ARBA" id="ARBA00023242"/>
    </source>
</evidence>